<evidence type="ECO:0000256" key="10">
    <source>
        <dbReference type="ARBA" id="ARBA00023144"/>
    </source>
</evidence>
<dbReference type="GO" id="GO:0005524">
    <property type="term" value="F:ATP binding"/>
    <property type="evidence" value="ECO:0007669"/>
    <property type="project" value="UniProtKB-KW"/>
</dbReference>
<dbReference type="PANTHER" id="PTHR10457:SF7">
    <property type="entry name" value="GALACTOKINASE-RELATED"/>
    <property type="match status" value="1"/>
</dbReference>
<keyword evidence="8" id="KW-0067">ATP-binding</keyword>
<dbReference type="Proteomes" id="UP000750711">
    <property type="component" value="Unassembled WGS sequence"/>
</dbReference>
<dbReference type="PANTHER" id="PTHR10457">
    <property type="entry name" value="MEVALONATE KINASE/GALACTOKINASE"/>
    <property type="match status" value="1"/>
</dbReference>
<dbReference type="Pfam" id="PF08544">
    <property type="entry name" value="GHMP_kinases_C"/>
    <property type="match status" value="1"/>
</dbReference>
<feature type="domain" description="GHMP kinase C-terminal" evidence="17">
    <location>
        <begin position="350"/>
        <end position="422"/>
    </location>
</feature>
<dbReference type="InterPro" id="IPR006206">
    <property type="entry name" value="Mevalonate/galactokinase"/>
</dbReference>
<dbReference type="GO" id="GO:0006012">
    <property type="term" value="P:galactose metabolic process"/>
    <property type="evidence" value="ECO:0007669"/>
    <property type="project" value="UniProtKB-KW"/>
</dbReference>
<dbReference type="GO" id="GO:0005829">
    <property type="term" value="C:cytosol"/>
    <property type="evidence" value="ECO:0007669"/>
    <property type="project" value="TreeGrafter"/>
</dbReference>
<dbReference type="Gene3D" id="1.20.1440.340">
    <property type="match status" value="1"/>
</dbReference>
<feature type="domain" description="GHMP kinase N-terminal" evidence="16">
    <location>
        <begin position="68"/>
        <end position="154"/>
    </location>
</feature>
<dbReference type="EC" id="2.7.1.6" evidence="3"/>
<keyword evidence="6" id="KW-0547">Nucleotide-binding</keyword>
<dbReference type="NCBIfam" id="TIGR00131">
    <property type="entry name" value="gal_kin"/>
    <property type="match status" value="1"/>
</dbReference>
<dbReference type="InterPro" id="IPR006203">
    <property type="entry name" value="GHMP_knse_ATP-bd_CS"/>
</dbReference>
<keyword evidence="9" id="KW-0752">Steroid biosynthesis</keyword>
<evidence type="ECO:0000259" key="16">
    <source>
        <dbReference type="Pfam" id="PF00288"/>
    </source>
</evidence>
<evidence type="ECO:0000313" key="19">
    <source>
        <dbReference type="Proteomes" id="UP000750711"/>
    </source>
</evidence>
<evidence type="ECO:0000259" key="17">
    <source>
        <dbReference type="Pfam" id="PF08544"/>
    </source>
</evidence>
<accession>A0A9P8ICN8</accession>
<evidence type="ECO:0000256" key="1">
    <source>
        <dbReference type="ARBA" id="ARBA00004947"/>
    </source>
</evidence>
<dbReference type="InterPro" id="IPR020568">
    <property type="entry name" value="Ribosomal_Su5_D2-typ_SF"/>
</dbReference>
<keyword evidence="12" id="KW-0443">Lipid metabolism</keyword>
<comment type="catalytic activity">
    <reaction evidence="15">
        <text>alpha-D-galactose + ATP = alpha-D-galactose 1-phosphate + ADP + H(+)</text>
        <dbReference type="Rhea" id="RHEA:13553"/>
        <dbReference type="ChEBI" id="CHEBI:15378"/>
        <dbReference type="ChEBI" id="CHEBI:28061"/>
        <dbReference type="ChEBI" id="CHEBI:30616"/>
        <dbReference type="ChEBI" id="CHEBI:58336"/>
        <dbReference type="ChEBI" id="CHEBI:456216"/>
        <dbReference type="EC" id="2.7.1.6"/>
    </reaction>
    <physiologicalReaction direction="left-to-right" evidence="15">
        <dbReference type="Rhea" id="RHEA:13554"/>
    </physiologicalReaction>
</comment>
<dbReference type="PRINTS" id="PR00959">
    <property type="entry name" value="MEVGALKINASE"/>
</dbReference>
<sequence>MAIAADILIAVAVHPPAAQSATTGMVRIRNINSSKFPDREFSVPSTGDVDIDASVHEWSNYFKSGMRGAIALLRKKRGDESFVPAGMDLLVDGTVPSGGGLSSSAAFVCASALAVMVANGEKTIDKTELVELAMVSERAVGVNSGGMDQAASVLSLRGTALHVSFKPTLHARAIKFPATQPELAFLTAHTLVQADKQVTGPVNYNLRVVECTLAAEVLAKRLDLKKSLPRDAGPLGVSLRGLQDVYYEETEGIADNDATSPEDFRKQLDHVLHLSMETLTETAGYTREEICSILGITADTFAERYTSRFPVRTERFLLRQRAQHVLTEAMRVLDFMSLLESPPEDSQALLKGLGAILNASQDSCRDLYNCSCPELDQLCQLALGAGAYGSRLTGAGWGGCSVHLVPLDKIEAVREVWEKEYYRKHFPDISAEKLREAVVVSKPGSGSYLFKVPGTNVL</sequence>
<keyword evidence="5" id="KW-0808">Transferase</keyword>
<protein>
    <recommendedName>
        <fullName evidence="4">Galactokinase</fullName>
        <ecNumber evidence="3">2.7.1.6</ecNumber>
    </recommendedName>
    <alternativeName>
        <fullName evidence="14">Galactose kinase</fullName>
    </alternativeName>
</protein>
<reference evidence="18" key="1">
    <citation type="submission" date="2021-03" db="EMBL/GenBank/DDBJ databases">
        <title>Comparative genomics and phylogenomic investigation of the class Geoglossomycetes provide insights into ecological specialization and systematics.</title>
        <authorList>
            <person name="Melie T."/>
            <person name="Pirro S."/>
            <person name="Miller A.N."/>
            <person name="Quandt A."/>
        </authorList>
    </citation>
    <scope>NUCLEOTIDE SEQUENCE</scope>
    <source>
        <strain evidence="18">CAQ_001_2017</strain>
    </source>
</reference>
<dbReference type="SUPFAM" id="SSF54211">
    <property type="entry name" value="Ribosomal protein S5 domain 2-like"/>
    <property type="match status" value="1"/>
</dbReference>
<comment type="similarity">
    <text evidence="2">Belongs to the GHMP kinase family. GalK subfamily.</text>
</comment>
<evidence type="ECO:0000256" key="5">
    <source>
        <dbReference type="ARBA" id="ARBA00022679"/>
    </source>
</evidence>
<dbReference type="EMBL" id="JAGHQM010001741">
    <property type="protein sequence ID" value="KAH0552856.1"/>
    <property type="molecule type" value="Genomic_DNA"/>
</dbReference>
<keyword evidence="7" id="KW-0418">Kinase</keyword>
<keyword evidence="11" id="KW-1207">Sterol metabolism</keyword>
<keyword evidence="12" id="KW-0753">Steroid metabolism</keyword>
<dbReference type="PIRSF" id="PIRSF000530">
    <property type="entry name" value="Galactokinase"/>
    <property type="match status" value="1"/>
</dbReference>
<keyword evidence="9" id="KW-0756">Sterol biosynthesis</keyword>
<keyword evidence="13" id="KW-0119">Carbohydrate metabolism</keyword>
<name>A0A9P8ICN8_9PEZI</name>
<dbReference type="PROSITE" id="PS00627">
    <property type="entry name" value="GHMP_KINASES_ATP"/>
    <property type="match status" value="1"/>
</dbReference>
<evidence type="ECO:0000256" key="9">
    <source>
        <dbReference type="ARBA" id="ARBA00023011"/>
    </source>
</evidence>
<dbReference type="InterPro" id="IPR006204">
    <property type="entry name" value="GHMP_kinase_N_dom"/>
</dbReference>
<dbReference type="SUPFAM" id="SSF55060">
    <property type="entry name" value="GHMP Kinase, C-terminal domain"/>
    <property type="match status" value="1"/>
</dbReference>
<evidence type="ECO:0000256" key="14">
    <source>
        <dbReference type="ARBA" id="ARBA00029590"/>
    </source>
</evidence>
<dbReference type="Pfam" id="PF00288">
    <property type="entry name" value="GHMP_kinases_N"/>
    <property type="match status" value="1"/>
</dbReference>
<dbReference type="GO" id="GO:0016126">
    <property type="term" value="P:sterol biosynthetic process"/>
    <property type="evidence" value="ECO:0007669"/>
    <property type="project" value="UniProtKB-KW"/>
</dbReference>
<dbReference type="PRINTS" id="PR00473">
    <property type="entry name" value="GALCTOKINASE"/>
</dbReference>
<dbReference type="InterPro" id="IPR013750">
    <property type="entry name" value="GHMP_kinase_C_dom"/>
</dbReference>
<keyword evidence="10" id="KW-0299">Galactose metabolism</keyword>
<evidence type="ECO:0000256" key="15">
    <source>
        <dbReference type="ARBA" id="ARBA00049538"/>
    </source>
</evidence>
<evidence type="ECO:0000256" key="2">
    <source>
        <dbReference type="ARBA" id="ARBA00006566"/>
    </source>
</evidence>
<dbReference type="Gene3D" id="3.30.70.3170">
    <property type="match status" value="1"/>
</dbReference>
<dbReference type="InterPro" id="IPR036554">
    <property type="entry name" value="GHMP_kinase_C_sf"/>
</dbReference>
<evidence type="ECO:0000256" key="8">
    <source>
        <dbReference type="ARBA" id="ARBA00022840"/>
    </source>
</evidence>
<dbReference type="AlphaFoldDB" id="A0A9P8ICN8"/>
<evidence type="ECO:0000256" key="12">
    <source>
        <dbReference type="ARBA" id="ARBA00023221"/>
    </source>
</evidence>
<comment type="pathway">
    <text evidence="1">Carbohydrate metabolism; galactose metabolism.</text>
</comment>
<keyword evidence="9" id="KW-0444">Lipid biosynthesis</keyword>
<evidence type="ECO:0000256" key="3">
    <source>
        <dbReference type="ARBA" id="ARBA00012315"/>
    </source>
</evidence>
<dbReference type="GO" id="GO:0004335">
    <property type="term" value="F:galactokinase activity"/>
    <property type="evidence" value="ECO:0007669"/>
    <property type="project" value="UniProtKB-EC"/>
</dbReference>
<evidence type="ECO:0000256" key="6">
    <source>
        <dbReference type="ARBA" id="ARBA00022741"/>
    </source>
</evidence>
<dbReference type="Gene3D" id="3.30.230.10">
    <property type="match status" value="1"/>
</dbReference>
<organism evidence="18 19">
    <name type="scientific">Trichoglossum hirsutum</name>
    <dbReference type="NCBI Taxonomy" id="265104"/>
    <lineage>
        <taxon>Eukaryota</taxon>
        <taxon>Fungi</taxon>
        <taxon>Dikarya</taxon>
        <taxon>Ascomycota</taxon>
        <taxon>Pezizomycotina</taxon>
        <taxon>Geoglossomycetes</taxon>
        <taxon>Geoglossales</taxon>
        <taxon>Geoglossaceae</taxon>
        <taxon>Trichoglossum</taxon>
    </lineage>
</organism>
<keyword evidence="19" id="KW-1185">Reference proteome</keyword>
<evidence type="ECO:0000256" key="13">
    <source>
        <dbReference type="ARBA" id="ARBA00023277"/>
    </source>
</evidence>
<dbReference type="FunFam" id="1.20.1440.340:FF:000003">
    <property type="entry name" value="GAL1p Galactokinase"/>
    <property type="match status" value="1"/>
</dbReference>
<proteinExistence type="inferred from homology"/>
<comment type="caution">
    <text evidence="18">The sequence shown here is derived from an EMBL/GenBank/DDBJ whole genome shotgun (WGS) entry which is preliminary data.</text>
</comment>
<dbReference type="InterPro" id="IPR000705">
    <property type="entry name" value="Galactokinase"/>
</dbReference>
<gene>
    <name evidence="18" type="ORF">GP486_006942</name>
</gene>
<evidence type="ECO:0000313" key="18">
    <source>
        <dbReference type="EMBL" id="KAH0552856.1"/>
    </source>
</evidence>
<evidence type="ECO:0000256" key="7">
    <source>
        <dbReference type="ARBA" id="ARBA00022777"/>
    </source>
</evidence>
<evidence type="ECO:0000256" key="11">
    <source>
        <dbReference type="ARBA" id="ARBA00023166"/>
    </source>
</evidence>
<evidence type="ECO:0000256" key="4">
    <source>
        <dbReference type="ARBA" id="ARBA00019487"/>
    </source>
</evidence>
<dbReference type="FunFam" id="3.30.70.3170:FF:000002">
    <property type="entry name" value="Galactokinase"/>
    <property type="match status" value="1"/>
</dbReference>
<dbReference type="InterPro" id="IPR014721">
    <property type="entry name" value="Ribsml_uS5_D2-typ_fold_subgr"/>
</dbReference>